<reference evidence="1 2" key="2">
    <citation type="submission" date="2020-07" db="EMBL/GenBank/DDBJ databases">
        <title>Genome assembly of wild tea tree DASZ reveals pedigree and selection history of tea varieties.</title>
        <authorList>
            <person name="Zhang W."/>
        </authorList>
    </citation>
    <scope>NUCLEOTIDE SEQUENCE [LARGE SCALE GENOMIC DNA]</scope>
    <source>
        <strain evidence="2">cv. G240</strain>
        <tissue evidence="1">Leaf</tissue>
    </source>
</reference>
<dbReference type="AlphaFoldDB" id="A0A7J7GE29"/>
<accession>A0A7J7GE29</accession>
<gene>
    <name evidence="1" type="ORF">HYC85_025092</name>
</gene>
<evidence type="ECO:0000313" key="2">
    <source>
        <dbReference type="Proteomes" id="UP000593564"/>
    </source>
</evidence>
<comment type="caution">
    <text evidence="1">The sequence shown here is derived from an EMBL/GenBank/DDBJ whole genome shotgun (WGS) entry which is preliminary data.</text>
</comment>
<keyword evidence="2" id="KW-1185">Reference proteome</keyword>
<proteinExistence type="predicted"/>
<reference evidence="2" key="1">
    <citation type="journal article" date="2020" name="Nat. Commun.">
        <title>Genome assembly of wild tea tree DASZ reveals pedigree and selection history of tea varieties.</title>
        <authorList>
            <person name="Zhang W."/>
            <person name="Zhang Y."/>
            <person name="Qiu H."/>
            <person name="Guo Y."/>
            <person name="Wan H."/>
            <person name="Zhang X."/>
            <person name="Scossa F."/>
            <person name="Alseekh S."/>
            <person name="Zhang Q."/>
            <person name="Wang P."/>
            <person name="Xu L."/>
            <person name="Schmidt M.H."/>
            <person name="Jia X."/>
            <person name="Li D."/>
            <person name="Zhu A."/>
            <person name="Guo F."/>
            <person name="Chen W."/>
            <person name="Ni D."/>
            <person name="Usadel B."/>
            <person name="Fernie A.R."/>
            <person name="Wen W."/>
        </authorList>
    </citation>
    <scope>NUCLEOTIDE SEQUENCE [LARGE SCALE GENOMIC DNA]</scope>
    <source>
        <strain evidence="2">cv. G240</strain>
    </source>
</reference>
<dbReference type="EMBL" id="JACBKZ010000012">
    <property type="protein sequence ID" value="KAF5937586.1"/>
    <property type="molecule type" value="Genomic_DNA"/>
</dbReference>
<sequence length="50" mass="5983">MDTSNDLGYDVLHINIKEQKEKDIQICSMLSQKDLWFKKLQIMHTVKVLY</sequence>
<evidence type="ECO:0000313" key="1">
    <source>
        <dbReference type="EMBL" id="KAF5937586.1"/>
    </source>
</evidence>
<dbReference type="Proteomes" id="UP000593564">
    <property type="component" value="Unassembled WGS sequence"/>
</dbReference>
<name>A0A7J7GE29_CAMSI</name>
<organism evidence="1 2">
    <name type="scientific">Camellia sinensis</name>
    <name type="common">Tea plant</name>
    <name type="synonym">Thea sinensis</name>
    <dbReference type="NCBI Taxonomy" id="4442"/>
    <lineage>
        <taxon>Eukaryota</taxon>
        <taxon>Viridiplantae</taxon>
        <taxon>Streptophyta</taxon>
        <taxon>Embryophyta</taxon>
        <taxon>Tracheophyta</taxon>
        <taxon>Spermatophyta</taxon>
        <taxon>Magnoliopsida</taxon>
        <taxon>eudicotyledons</taxon>
        <taxon>Gunneridae</taxon>
        <taxon>Pentapetalae</taxon>
        <taxon>asterids</taxon>
        <taxon>Ericales</taxon>
        <taxon>Theaceae</taxon>
        <taxon>Camellia</taxon>
    </lineage>
</organism>
<protein>
    <submittedName>
        <fullName evidence="1">Uncharacterized protein</fullName>
    </submittedName>
</protein>